<gene>
    <name evidence="8" type="ORF">K452DRAFT_232286</name>
</gene>
<comment type="similarity">
    <text evidence="2">Belongs to the wax synthase family.</text>
</comment>
<protein>
    <recommendedName>
        <fullName evidence="7">Wax synthase domain-containing protein</fullName>
    </recommendedName>
</protein>
<dbReference type="OrthoDB" id="1077582at2759"/>
<dbReference type="EMBL" id="ML995493">
    <property type="protein sequence ID" value="KAF2139375.1"/>
    <property type="molecule type" value="Genomic_DNA"/>
</dbReference>
<dbReference type="GO" id="GO:0016020">
    <property type="term" value="C:membrane"/>
    <property type="evidence" value="ECO:0007669"/>
    <property type="project" value="UniProtKB-SubCell"/>
</dbReference>
<dbReference type="Pfam" id="PF13813">
    <property type="entry name" value="MBOAT_2"/>
    <property type="match status" value="1"/>
</dbReference>
<evidence type="ECO:0000256" key="5">
    <source>
        <dbReference type="ARBA" id="ARBA00022989"/>
    </source>
</evidence>
<dbReference type="PANTHER" id="PTHR31595">
    <property type="entry name" value="LONG-CHAIN-ALCOHOL O-FATTY-ACYLTRANSFERASE 3-RELATED"/>
    <property type="match status" value="1"/>
</dbReference>
<dbReference type="GO" id="GO:0006629">
    <property type="term" value="P:lipid metabolic process"/>
    <property type="evidence" value="ECO:0007669"/>
    <property type="project" value="InterPro"/>
</dbReference>
<evidence type="ECO:0000256" key="2">
    <source>
        <dbReference type="ARBA" id="ARBA00007282"/>
    </source>
</evidence>
<feature type="domain" description="Wax synthase" evidence="7">
    <location>
        <begin position="176"/>
        <end position="266"/>
    </location>
</feature>
<keyword evidence="4" id="KW-0812">Transmembrane</keyword>
<comment type="subcellular location">
    <subcellularLocation>
        <location evidence="1">Membrane</location>
        <topology evidence="1">Multi-pass membrane protein</topology>
    </subcellularLocation>
</comment>
<evidence type="ECO:0000256" key="1">
    <source>
        <dbReference type="ARBA" id="ARBA00004141"/>
    </source>
</evidence>
<reference evidence="8" key="1">
    <citation type="journal article" date="2020" name="Stud. Mycol.">
        <title>101 Dothideomycetes genomes: a test case for predicting lifestyles and emergence of pathogens.</title>
        <authorList>
            <person name="Haridas S."/>
            <person name="Albert R."/>
            <person name="Binder M."/>
            <person name="Bloem J."/>
            <person name="Labutti K."/>
            <person name="Salamov A."/>
            <person name="Andreopoulos B."/>
            <person name="Baker S."/>
            <person name="Barry K."/>
            <person name="Bills G."/>
            <person name="Bluhm B."/>
            <person name="Cannon C."/>
            <person name="Castanera R."/>
            <person name="Culley D."/>
            <person name="Daum C."/>
            <person name="Ezra D."/>
            <person name="Gonzalez J."/>
            <person name="Henrissat B."/>
            <person name="Kuo A."/>
            <person name="Liang C."/>
            <person name="Lipzen A."/>
            <person name="Lutzoni F."/>
            <person name="Magnuson J."/>
            <person name="Mondo S."/>
            <person name="Nolan M."/>
            <person name="Ohm R."/>
            <person name="Pangilinan J."/>
            <person name="Park H.-J."/>
            <person name="Ramirez L."/>
            <person name="Alfaro M."/>
            <person name="Sun H."/>
            <person name="Tritt A."/>
            <person name="Yoshinaga Y."/>
            <person name="Zwiers L.-H."/>
            <person name="Turgeon B."/>
            <person name="Goodwin S."/>
            <person name="Spatafora J."/>
            <person name="Crous P."/>
            <person name="Grigoriev I."/>
        </authorList>
    </citation>
    <scope>NUCLEOTIDE SEQUENCE</scope>
    <source>
        <strain evidence="8">CBS 121167</strain>
    </source>
</reference>
<organism evidence="8 9">
    <name type="scientific">Aplosporella prunicola CBS 121167</name>
    <dbReference type="NCBI Taxonomy" id="1176127"/>
    <lineage>
        <taxon>Eukaryota</taxon>
        <taxon>Fungi</taxon>
        <taxon>Dikarya</taxon>
        <taxon>Ascomycota</taxon>
        <taxon>Pezizomycotina</taxon>
        <taxon>Dothideomycetes</taxon>
        <taxon>Dothideomycetes incertae sedis</taxon>
        <taxon>Botryosphaeriales</taxon>
        <taxon>Aplosporellaceae</taxon>
        <taxon>Aplosporella</taxon>
    </lineage>
</organism>
<accession>A0A6A6B7Y9</accession>
<evidence type="ECO:0000259" key="7">
    <source>
        <dbReference type="Pfam" id="PF13813"/>
    </source>
</evidence>
<dbReference type="InterPro" id="IPR044851">
    <property type="entry name" value="Wax_synthase"/>
</dbReference>
<evidence type="ECO:0000313" key="9">
    <source>
        <dbReference type="Proteomes" id="UP000799438"/>
    </source>
</evidence>
<name>A0A6A6B7Y9_9PEZI</name>
<keyword evidence="6" id="KW-0472">Membrane</keyword>
<sequence length="356" mass="39969">MWLQLLNASDLLFFHPVSFEDEGRARLSKAEHPASISASLTRARQQVEWALSRLFNLRHIGTRTQVKNVPAFSRANEDYVPSRTRFLLRRIFTVAVAYLVVDLISSQPPPPDLDAAFSPHKQYVFSRFTEITGEEVLGRFLGTLAFWLSLASLIQLLYNVPAIVAVATGISEPESWPPLTEWMSEGWNLRRFWGLAWHQCLRQPLTTHATYLVSLLSPTGLSESWPLLPRYARLLATFALSGLLHCAAEHAALIPSAEAGALRYFIMQGVGIMVEDAVAGLWQRQQRQEDCVEKGESEGEGGKEVRMWVKAAGWAWVVLWQVWTTPGWSWPFARHARPGVDRMVPGSVIRLLAAGA</sequence>
<keyword evidence="3" id="KW-0808">Transferase</keyword>
<evidence type="ECO:0000256" key="6">
    <source>
        <dbReference type="ARBA" id="ARBA00023136"/>
    </source>
</evidence>
<dbReference type="AlphaFoldDB" id="A0A6A6B7Y9"/>
<dbReference type="RefSeq" id="XP_033395088.1">
    <property type="nucleotide sequence ID" value="XM_033537223.1"/>
</dbReference>
<proteinExistence type="inferred from homology"/>
<keyword evidence="9" id="KW-1185">Reference proteome</keyword>
<evidence type="ECO:0000256" key="3">
    <source>
        <dbReference type="ARBA" id="ARBA00022679"/>
    </source>
</evidence>
<evidence type="ECO:0000256" key="4">
    <source>
        <dbReference type="ARBA" id="ARBA00022692"/>
    </source>
</evidence>
<evidence type="ECO:0000313" key="8">
    <source>
        <dbReference type="EMBL" id="KAF2139375.1"/>
    </source>
</evidence>
<dbReference type="InterPro" id="IPR032805">
    <property type="entry name" value="Wax_synthase_dom"/>
</dbReference>
<dbReference type="GeneID" id="54294719"/>
<keyword evidence="5" id="KW-1133">Transmembrane helix</keyword>
<dbReference type="Proteomes" id="UP000799438">
    <property type="component" value="Unassembled WGS sequence"/>
</dbReference>
<dbReference type="PANTHER" id="PTHR31595:SF60">
    <property type="entry name" value="BIOSYNTHESIS PROTEIN (TRI7), PUTATIVE (AFU_ORTHOLOGUE AFUA_8G05970)-RELATED"/>
    <property type="match status" value="1"/>
</dbReference>
<dbReference type="GO" id="GO:0008374">
    <property type="term" value="F:O-acyltransferase activity"/>
    <property type="evidence" value="ECO:0007669"/>
    <property type="project" value="InterPro"/>
</dbReference>